<sequence length="572" mass="62888">MKWKILIVLLILTVITAGCTEKSQDSENNSKIAQASEGVQNIEESGNSEAGIPIDSIVFSRTGALITLKEETDISQVKISSVNSSTESIDIEKTENQVFVAFEWEPNTQYKFEVITGDGAESDLEVYAPEKPALKEEYAVKLEDVTPGSIDKTTENIEGMIKFSPDSKYLAIGTQGGSLKLIELTTGEKVWEIQLVKGIADARISDIEFSGDGKRLIVGEDSPDAFIHCFDLNGTEIWKYGAGQDLGSDLDHMPAMKKIKLDSKGNIYVAASRACGYIGEKYKYLGIVYSFDSEGNSRWKFPESELMDSGVTWIDNTPDGKYAVFGTTCFTNADKWKEGTVHVLDGNTGKEYWNYSIPPLEPFFDYSAIWYSTQITPDGNNIITMTSDGRAFLFDNYEIMGTGVPEVKWQENISTPVVVSGVPIYGSANYAYIINNTLIFSIGSTFSKDKNNDAPIEHPNGNSLFAYDTDGNLLWKWRVDGYAGECAMNDRYLVVPIAQNLVTKDRSAHGVYVFDVSKSGGSNSKLAQVYNTKGITIAADISPDGKYIAAMEAPARLDDGTVLGEYKVHVLT</sequence>
<dbReference type="Pfam" id="PF13360">
    <property type="entry name" value="PQQ_2"/>
    <property type="match status" value="1"/>
</dbReference>
<dbReference type="GeneID" id="24824560"/>
<reference evidence="2 3" key="1">
    <citation type="submission" date="2014-07" db="EMBL/GenBank/DDBJ databases">
        <title>Methanogenic archaea and the global carbon cycle.</title>
        <authorList>
            <person name="Henriksen J.R."/>
            <person name="Luke J."/>
            <person name="Reinhart S."/>
            <person name="Benedict M.N."/>
            <person name="Youngblut N.D."/>
            <person name="Metcalf M.E."/>
            <person name="Whitaker R.J."/>
            <person name="Metcalf W.W."/>
        </authorList>
    </citation>
    <scope>NUCLEOTIDE SEQUENCE [LARGE SCALE GENOMIC DNA]</scope>
    <source>
        <strain evidence="2 3">Wiesmoor</strain>
    </source>
</reference>
<name>A0A0E3QPT4_METBA</name>
<evidence type="ECO:0000313" key="2">
    <source>
        <dbReference type="EMBL" id="AKB52218.1"/>
    </source>
</evidence>
<dbReference type="PATRIC" id="fig|1434109.4.peg.3864"/>
<dbReference type="InterPro" id="IPR011047">
    <property type="entry name" value="Quinoprotein_ADH-like_sf"/>
</dbReference>
<dbReference type="Gene3D" id="2.130.10.10">
    <property type="entry name" value="YVTN repeat-like/Quinoprotein amine dehydrogenase"/>
    <property type="match status" value="2"/>
</dbReference>
<dbReference type="AlphaFoldDB" id="A0A0E3QPT4"/>
<protein>
    <submittedName>
        <fullName evidence="2">PQQ enzyme repeat domain protein</fullName>
    </submittedName>
</protein>
<dbReference type="SUPFAM" id="SSF50998">
    <property type="entry name" value="Quinoprotein alcohol dehydrogenase-like"/>
    <property type="match status" value="2"/>
</dbReference>
<accession>A0A0E3QPT4</accession>
<dbReference type="HOGENOM" id="CLU_482924_0_0_2"/>
<gene>
    <name evidence="2" type="ORF">MSBRW_2965</name>
</gene>
<dbReference type="EMBL" id="CP009526">
    <property type="protein sequence ID" value="AKB52218.1"/>
    <property type="molecule type" value="Genomic_DNA"/>
</dbReference>
<dbReference type="InterPro" id="IPR018391">
    <property type="entry name" value="PQQ_b-propeller_rpt"/>
</dbReference>
<dbReference type="Proteomes" id="UP000033038">
    <property type="component" value="Chromosome"/>
</dbReference>
<evidence type="ECO:0000313" key="3">
    <source>
        <dbReference type="Proteomes" id="UP000033038"/>
    </source>
</evidence>
<feature type="domain" description="Pyrrolo-quinoline quinone repeat" evidence="1">
    <location>
        <begin position="177"/>
        <end position="357"/>
    </location>
</feature>
<dbReference type="PROSITE" id="PS51257">
    <property type="entry name" value="PROKAR_LIPOPROTEIN"/>
    <property type="match status" value="1"/>
</dbReference>
<proteinExistence type="predicted"/>
<dbReference type="KEGG" id="mbw:MSBRW_2965"/>
<organism evidence="2 3">
    <name type="scientific">Methanosarcina barkeri str. Wiesmoor</name>
    <dbReference type="NCBI Taxonomy" id="1434109"/>
    <lineage>
        <taxon>Archaea</taxon>
        <taxon>Methanobacteriati</taxon>
        <taxon>Methanobacteriota</taxon>
        <taxon>Stenosarchaea group</taxon>
        <taxon>Methanomicrobia</taxon>
        <taxon>Methanosarcinales</taxon>
        <taxon>Methanosarcinaceae</taxon>
        <taxon>Methanosarcina</taxon>
    </lineage>
</organism>
<dbReference type="InterPro" id="IPR015943">
    <property type="entry name" value="WD40/YVTN_repeat-like_dom_sf"/>
</dbReference>
<dbReference type="RefSeq" id="WP_011306759.1">
    <property type="nucleotide sequence ID" value="NZ_CP009526.1"/>
</dbReference>
<dbReference type="InterPro" id="IPR002372">
    <property type="entry name" value="PQQ_rpt_dom"/>
</dbReference>
<evidence type="ECO:0000259" key="1">
    <source>
        <dbReference type="Pfam" id="PF13360"/>
    </source>
</evidence>
<dbReference type="SMART" id="SM00564">
    <property type="entry name" value="PQQ"/>
    <property type="match status" value="5"/>
</dbReference>